<feature type="region of interest" description="Disordered" evidence="1">
    <location>
        <begin position="1"/>
        <end position="66"/>
    </location>
</feature>
<sequence length="81" mass="9112">MTKTRGGIIKQSIPKTSKNKKKRLKNSTQANDDVESSDEKTGSGDEKSSRDTRDTRDEDDDLLSLPICARQMYGKSYNLTK</sequence>
<feature type="compositionally biased region" description="Basic and acidic residues" evidence="1">
    <location>
        <begin position="37"/>
        <end position="56"/>
    </location>
</feature>
<dbReference type="AlphaFoldDB" id="A0A9J5WXN5"/>
<organism evidence="2 3">
    <name type="scientific">Solanum commersonii</name>
    <name type="common">Commerson's wild potato</name>
    <name type="synonym">Commerson's nightshade</name>
    <dbReference type="NCBI Taxonomy" id="4109"/>
    <lineage>
        <taxon>Eukaryota</taxon>
        <taxon>Viridiplantae</taxon>
        <taxon>Streptophyta</taxon>
        <taxon>Embryophyta</taxon>
        <taxon>Tracheophyta</taxon>
        <taxon>Spermatophyta</taxon>
        <taxon>Magnoliopsida</taxon>
        <taxon>eudicotyledons</taxon>
        <taxon>Gunneridae</taxon>
        <taxon>Pentapetalae</taxon>
        <taxon>asterids</taxon>
        <taxon>lamiids</taxon>
        <taxon>Solanales</taxon>
        <taxon>Solanaceae</taxon>
        <taxon>Solanoideae</taxon>
        <taxon>Solaneae</taxon>
        <taxon>Solanum</taxon>
    </lineage>
</organism>
<name>A0A9J5WXN5_SOLCO</name>
<dbReference type="EMBL" id="JACXVP010000010">
    <property type="protein sequence ID" value="KAG5579836.1"/>
    <property type="molecule type" value="Genomic_DNA"/>
</dbReference>
<dbReference type="Proteomes" id="UP000824120">
    <property type="component" value="Chromosome 10"/>
</dbReference>
<evidence type="ECO:0000313" key="3">
    <source>
        <dbReference type="Proteomes" id="UP000824120"/>
    </source>
</evidence>
<keyword evidence="3" id="KW-1185">Reference proteome</keyword>
<protein>
    <submittedName>
        <fullName evidence="2">Uncharacterized protein</fullName>
    </submittedName>
</protein>
<reference evidence="2 3" key="1">
    <citation type="submission" date="2020-09" db="EMBL/GenBank/DDBJ databases">
        <title>De no assembly of potato wild relative species, Solanum commersonii.</title>
        <authorList>
            <person name="Cho K."/>
        </authorList>
    </citation>
    <scope>NUCLEOTIDE SEQUENCE [LARGE SCALE GENOMIC DNA]</scope>
    <source>
        <strain evidence="2">LZ3.2</strain>
        <tissue evidence="2">Leaf</tissue>
    </source>
</reference>
<gene>
    <name evidence="2" type="ORF">H5410_050463</name>
</gene>
<evidence type="ECO:0000256" key="1">
    <source>
        <dbReference type="SAM" id="MobiDB-lite"/>
    </source>
</evidence>
<comment type="caution">
    <text evidence="2">The sequence shown here is derived from an EMBL/GenBank/DDBJ whole genome shotgun (WGS) entry which is preliminary data.</text>
</comment>
<evidence type="ECO:0000313" key="2">
    <source>
        <dbReference type="EMBL" id="KAG5579836.1"/>
    </source>
</evidence>
<accession>A0A9J5WXN5</accession>
<proteinExistence type="predicted"/>